<evidence type="ECO:0000256" key="3">
    <source>
        <dbReference type="ARBA" id="ARBA00022723"/>
    </source>
</evidence>
<protein>
    <submittedName>
        <fullName evidence="8">Radical SAM protein</fullName>
    </submittedName>
</protein>
<comment type="caution">
    <text evidence="8">The sequence shown here is derived from an EMBL/GenBank/DDBJ whole genome shotgun (WGS) entry which is preliminary data.</text>
</comment>
<dbReference type="GO" id="GO:0051536">
    <property type="term" value="F:iron-sulfur cluster binding"/>
    <property type="evidence" value="ECO:0007669"/>
    <property type="project" value="UniProtKB-KW"/>
</dbReference>
<keyword evidence="5" id="KW-0411">Iron-sulfur</keyword>
<dbReference type="SFLD" id="SFLDS00029">
    <property type="entry name" value="Radical_SAM"/>
    <property type="match status" value="1"/>
</dbReference>
<dbReference type="Proteomes" id="UP000442105">
    <property type="component" value="Unassembled WGS sequence"/>
</dbReference>
<dbReference type="PANTHER" id="PTHR43273">
    <property type="entry name" value="ANAEROBIC SULFATASE-MATURATING ENZYME HOMOLOG ASLB-RELATED"/>
    <property type="match status" value="1"/>
</dbReference>
<keyword evidence="3" id="KW-0479">Metal-binding</keyword>
<name>A0AA90ZJ98_9BACT</name>
<dbReference type="SFLD" id="SFLDG01067">
    <property type="entry name" value="SPASM/twitch_domain_containing"/>
    <property type="match status" value="1"/>
</dbReference>
<dbReference type="InterPro" id="IPR023867">
    <property type="entry name" value="Sulphatase_maturase_rSAM"/>
</dbReference>
<dbReference type="AlphaFoldDB" id="A0AA90ZJ98"/>
<evidence type="ECO:0000256" key="1">
    <source>
        <dbReference type="ARBA" id="ARBA00001966"/>
    </source>
</evidence>
<comment type="similarity">
    <text evidence="6">Belongs to the radical SAM superfamily. Anaerobic sulfatase-maturating enzyme family.</text>
</comment>
<reference evidence="9" key="1">
    <citation type="submission" date="2019-09" db="EMBL/GenBank/DDBJ databases">
        <title>Distinct polysaccharide growth profiles of human intestinal Prevotella copri isolates.</title>
        <authorList>
            <person name="Fehlner-Peach H."/>
            <person name="Magnabosco C."/>
            <person name="Raghavan V."/>
            <person name="Scher J.U."/>
            <person name="Tett A."/>
            <person name="Cox L.M."/>
            <person name="Gottsegen C."/>
            <person name="Watters A."/>
            <person name="Wiltshire- Gordon J.D."/>
            <person name="Segata N."/>
            <person name="Bonneau R."/>
            <person name="Littman D.R."/>
        </authorList>
    </citation>
    <scope>NUCLEOTIDE SEQUENCE [LARGE SCALE GENOMIC DNA]</scope>
    <source>
        <strain evidence="9">iAQ1179</strain>
    </source>
</reference>
<dbReference type="InterPro" id="IPR023885">
    <property type="entry name" value="4Fe4S-binding_SPASM_dom"/>
</dbReference>
<dbReference type="InterPro" id="IPR007197">
    <property type="entry name" value="rSAM"/>
</dbReference>
<evidence type="ECO:0000256" key="6">
    <source>
        <dbReference type="ARBA" id="ARBA00023601"/>
    </source>
</evidence>
<sequence length="440" mass="50711">MKKSTYNICVKKTTGAFIYNSFNNVYVATPTKLCADFENQDLEVFAHKYPSAFLKFKEAGLVIPESMDELALIRYKNKVATFASRELRIIVYPTQDCNLKCWYCYENHVPNTRLTDEISGRIEKFVSKEIDKNSFDKLHVTFFGGEPLTDFDTIAYPLCKTLKAKVEDVDKEFACFFVTNGSLIKEDTIEKLKEIQPNLQITIDGNKEQHDKVRIWKDKNKPTFEHIMWAIHRLTAEIDKRYFITLRINYDNKTLLGADDILAQIKDIDPKKIIIHFERVWQTMNDVSKKQVKLLLDTMVKFIKAGFIVNQGAFRGLPYSCPSEKNNLVVINYDGTIHKCNGRTLTSKTKYGNLLDDGTLEMDESLVAKRIGKSTFEQQECLKCKMLPMCMGPCSQKLLEHDGKWTKGICTLNSIDTSLSDYLSIDFLVKSLTNKYEQNR</sequence>
<dbReference type="NCBIfam" id="TIGR04085">
    <property type="entry name" value="rSAM_more_4Fe4S"/>
    <property type="match status" value="1"/>
</dbReference>
<accession>A0AA90ZJ98</accession>
<dbReference type="Gene3D" id="3.20.20.70">
    <property type="entry name" value="Aldolase class I"/>
    <property type="match status" value="1"/>
</dbReference>
<dbReference type="InterPro" id="IPR013785">
    <property type="entry name" value="Aldolase_TIM"/>
</dbReference>
<dbReference type="InterPro" id="IPR058240">
    <property type="entry name" value="rSAM_sf"/>
</dbReference>
<dbReference type="Pfam" id="PF04055">
    <property type="entry name" value="Radical_SAM"/>
    <property type="match status" value="1"/>
</dbReference>
<evidence type="ECO:0000313" key="8">
    <source>
        <dbReference type="EMBL" id="MQN11236.1"/>
    </source>
</evidence>
<proteinExistence type="inferred from homology"/>
<dbReference type="GO" id="GO:0046872">
    <property type="term" value="F:metal ion binding"/>
    <property type="evidence" value="ECO:0007669"/>
    <property type="project" value="UniProtKB-KW"/>
</dbReference>
<dbReference type="SUPFAM" id="SSF102114">
    <property type="entry name" value="Radical SAM enzymes"/>
    <property type="match status" value="1"/>
</dbReference>
<organism evidence="8 9">
    <name type="scientific">Segatella copri</name>
    <dbReference type="NCBI Taxonomy" id="165179"/>
    <lineage>
        <taxon>Bacteria</taxon>
        <taxon>Pseudomonadati</taxon>
        <taxon>Bacteroidota</taxon>
        <taxon>Bacteroidia</taxon>
        <taxon>Bacteroidales</taxon>
        <taxon>Prevotellaceae</taxon>
        <taxon>Segatella</taxon>
    </lineage>
</organism>
<keyword evidence="4" id="KW-0408">Iron</keyword>
<dbReference type="CDD" id="cd01335">
    <property type="entry name" value="Radical_SAM"/>
    <property type="match status" value="1"/>
</dbReference>
<keyword evidence="2" id="KW-0949">S-adenosyl-L-methionine</keyword>
<gene>
    <name evidence="8" type="ORF">F7D95_00015</name>
</gene>
<dbReference type="GO" id="GO:0016491">
    <property type="term" value="F:oxidoreductase activity"/>
    <property type="evidence" value="ECO:0007669"/>
    <property type="project" value="InterPro"/>
</dbReference>
<dbReference type="EMBL" id="VZCW01000001">
    <property type="protein sequence ID" value="MQN11236.1"/>
    <property type="molecule type" value="Genomic_DNA"/>
</dbReference>
<evidence type="ECO:0000256" key="5">
    <source>
        <dbReference type="ARBA" id="ARBA00023014"/>
    </source>
</evidence>
<feature type="domain" description="Radical SAM core" evidence="7">
    <location>
        <begin position="92"/>
        <end position="245"/>
    </location>
</feature>
<dbReference type="PANTHER" id="PTHR43273:SF3">
    <property type="entry name" value="ANAEROBIC SULFATASE-MATURATING ENZYME HOMOLOG ASLB-RELATED"/>
    <property type="match status" value="1"/>
</dbReference>
<evidence type="ECO:0000259" key="7">
    <source>
        <dbReference type="Pfam" id="PF04055"/>
    </source>
</evidence>
<evidence type="ECO:0000256" key="2">
    <source>
        <dbReference type="ARBA" id="ARBA00022691"/>
    </source>
</evidence>
<comment type="cofactor">
    <cofactor evidence="1">
        <name>[4Fe-4S] cluster</name>
        <dbReference type="ChEBI" id="CHEBI:49883"/>
    </cofactor>
</comment>
<evidence type="ECO:0000313" key="9">
    <source>
        <dbReference type="Proteomes" id="UP000442105"/>
    </source>
</evidence>
<dbReference type="RefSeq" id="WP_153127523.1">
    <property type="nucleotide sequence ID" value="NZ_DAWCZU010000012.1"/>
</dbReference>
<evidence type="ECO:0000256" key="4">
    <source>
        <dbReference type="ARBA" id="ARBA00023004"/>
    </source>
</evidence>